<dbReference type="GO" id="GO:0004337">
    <property type="term" value="F:(2E,6E)-farnesyl diphosphate synthase activity"/>
    <property type="evidence" value="ECO:0007669"/>
    <property type="project" value="UniProtKB-EC"/>
</dbReference>
<dbReference type="InterPro" id="IPR053378">
    <property type="entry name" value="Prenyl_diphosphate_synthase"/>
</dbReference>
<evidence type="ECO:0000256" key="5">
    <source>
        <dbReference type="ARBA" id="ARBA00022679"/>
    </source>
</evidence>
<name>A0A1T4K3V2_9FIRM</name>
<proteinExistence type="inferred from homology"/>
<reference evidence="13 14" key="1">
    <citation type="submission" date="2017-02" db="EMBL/GenBank/DDBJ databases">
        <authorList>
            <person name="Peterson S.W."/>
        </authorList>
    </citation>
    <scope>NUCLEOTIDE SEQUENCE [LARGE SCALE GENOMIC DNA]</scope>
    <source>
        <strain evidence="13 14">DSM 15102</strain>
    </source>
</reference>
<dbReference type="GO" id="GO:0046872">
    <property type="term" value="F:metal ion binding"/>
    <property type="evidence" value="ECO:0007669"/>
    <property type="project" value="UniProtKB-KW"/>
</dbReference>
<evidence type="ECO:0000256" key="4">
    <source>
        <dbReference type="ARBA" id="ARBA00015100"/>
    </source>
</evidence>
<dbReference type="FunFam" id="1.10.600.10:FF:000001">
    <property type="entry name" value="Geranylgeranyl diphosphate synthase"/>
    <property type="match status" value="1"/>
</dbReference>
<evidence type="ECO:0000256" key="9">
    <source>
        <dbReference type="ARBA" id="ARBA00032380"/>
    </source>
</evidence>
<evidence type="ECO:0000256" key="1">
    <source>
        <dbReference type="ARBA" id="ARBA00001946"/>
    </source>
</evidence>
<dbReference type="SFLD" id="SFLDS00005">
    <property type="entry name" value="Isoprenoid_Synthase_Type_I"/>
    <property type="match status" value="1"/>
</dbReference>
<dbReference type="Proteomes" id="UP000196365">
    <property type="component" value="Unassembled WGS sequence"/>
</dbReference>
<evidence type="ECO:0000313" key="13">
    <source>
        <dbReference type="EMBL" id="SJZ37005.1"/>
    </source>
</evidence>
<dbReference type="RefSeq" id="WP_087677761.1">
    <property type="nucleotide sequence ID" value="NZ_FUWV01000001.1"/>
</dbReference>
<dbReference type="GO" id="GO:0016114">
    <property type="term" value="P:terpenoid biosynthetic process"/>
    <property type="evidence" value="ECO:0007669"/>
    <property type="project" value="UniProtKB-ARBA"/>
</dbReference>
<evidence type="ECO:0000313" key="14">
    <source>
        <dbReference type="Proteomes" id="UP000196365"/>
    </source>
</evidence>
<dbReference type="Gene3D" id="1.10.600.10">
    <property type="entry name" value="Farnesyl Diphosphate Synthase"/>
    <property type="match status" value="1"/>
</dbReference>
<evidence type="ECO:0000256" key="2">
    <source>
        <dbReference type="ARBA" id="ARBA00006706"/>
    </source>
</evidence>
<dbReference type="OrthoDB" id="9805316at2"/>
<comment type="cofactor">
    <cofactor evidence="1">
        <name>Mg(2+)</name>
        <dbReference type="ChEBI" id="CHEBI:18420"/>
    </cofactor>
</comment>
<dbReference type="InterPro" id="IPR000092">
    <property type="entry name" value="Polyprenyl_synt"/>
</dbReference>
<comment type="similarity">
    <text evidence="2 12">Belongs to the FPP/GGPP synthase family.</text>
</comment>
<evidence type="ECO:0000256" key="10">
    <source>
        <dbReference type="ARBA" id="ARBA00032873"/>
    </source>
</evidence>
<organism evidence="13 14">
    <name type="scientific">Garciella nitratireducens DSM 15102</name>
    <dbReference type="NCBI Taxonomy" id="1121911"/>
    <lineage>
        <taxon>Bacteria</taxon>
        <taxon>Bacillati</taxon>
        <taxon>Bacillota</taxon>
        <taxon>Clostridia</taxon>
        <taxon>Eubacteriales</taxon>
        <taxon>Eubacteriaceae</taxon>
        <taxon>Garciella</taxon>
    </lineage>
</organism>
<dbReference type="InterPro" id="IPR033749">
    <property type="entry name" value="Polyprenyl_synt_CS"/>
</dbReference>
<dbReference type="GO" id="GO:0005737">
    <property type="term" value="C:cytoplasm"/>
    <property type="evidence" value="ECO:0007669"/>
    <property type="project" value="UniProtKB-ARBA"/>
</dbReference>
<keyword evidence="6" id="KW-0479">Metal-binding</keyword>
<dbReference type="PANTHER" id="PTHR43281:SF1">
    <property type="entry name" value="FARNESYL DIPHOSPHATE SYNTHASE"/>
    <property type="match status" value="1"/>
</dbReference>
<protein>
    <recommendedName>
        <fullName evidence="4">Farnesyl diphosphate synthase</fullName>
        <ecNumber evidence="3">2.5.1.10</ecNumber>
    </recommendedName>
    <alternativeName>
        <fullName evidence="10">(2E,6E)-farnesyl diphosphate synthase</fullName>
    </alternativeName>
    <alternativeName>
        <fullName evidence="9">Geranyltranstransferase</fullName>
    </alternativeName>
</protein>
<evidence type="ECO:0000256" key="7">
    <source>
        <dbReference type="ARBA" id="ARBA00022842"/>
    </source>
</evidence>
<keyword evidence="7" id="KW-0460">Magnesium</keyword>
<dbReference type="NCBIfam" id="NF045485">
    <property type="entry name" value="FPPsyn"/>
    <property type="match status" value="1"/>
</dbReference>
<evidence type="ECO:0000256" key="3">
    <source>
        <dbReference type="ARBA" id="ARBA00012439"/>
    </source>
</evidence>
<dbReference type="Pfam" id="PF00348">
    <property type="entry name" value="polyprenyl_synt"/>
    <property type="match status" value="1"/>
</dbReference>
<sequence length="296" mass="33122">MEFDVQLKESIKEVENILEEFLPKGKDIPKIIIEAMEYSLMNGGKRLRPILLIEAAKCVEGDKNKVLPLACAIEMIHTYSLIHDDLPAMDDDDYRRGKLTNHKVFGEGMSVLAGDALLNYAFEIMLTHIPENYKEMMNYLKAVKEIAYAAGIQGMIGGQVKDLEYKEGVMDLETLQYIHIHKTGALIKASLRAGAIASGATKEQLKVLTVFGEKIGLAFQIVDDILDVIGDQKKLGKAIGSDQKNHKITYPSVYGLEKSQQMIEKLLQEALNHLKLFGSKGQFLGELGKFICKREY</sequence>
<dbReference type="EC" id="2.5.1.10" evidence="3"/>
<dbReference type="SFLD" id="SFLDG01017">
    <property type="entry name" value="Polyprenyl_Transferase_Like"/>
    <property type="match status" value="1"/>
</dbReference>
<dbReference type="PROSITE" id="PS00723">
    <property type="entry name" value="POLYPRENYL_SYNTHASE_1"/>
    <property type="match status" value="1"/>
</dbReference>
<evidence type="ECO:0000256" key="8">
    <source>
        <dbReference type="ARBA" id="ARBA00023229"/>
    </source>
</evidence>
<dbReference type="AlphaFoldDB" id="A0A1T4K3V2"/>
<keyword evidence="14" id="KW-1185">Reference proteome</keyword>
<comment type="catalytic activity">
    <reaction evidence="11">
        <text>isopentenyl diphosphate + (2E)-geranyl diphosphate = (2E,6E)-farnesyl diphosphate + diphosphate</text>
        <dbReference type="Rhea" id="RHEA:19361"/>
        <dbReference type="ChEBI" id="CHEBI:33019"/>
        <dbReference type="ChEBI" id="CHEBI:58057"/>
        <dbReference type="ChEBI" id="CHEBI:128769"/>
        <dbReference type="ChEBI" id="CHEBI:175763"/>
        <dbReference type="EC" id="2.5.1.10"/>
    </reaction>
</comment>
<evidence type="ECO:0000256" key="6">
    <source>
        <dbReference type="ARBA" id="ARBA00022723"/>
    </source>
</evidence>
<evidence type="ECO:0000256" key="12">
    <source>
        <dbReference type="RuleBase" id="RU004466"/>
    </source>
</evidence>
<dbReference type="InterPro" id="IPR008949">
    <property type="entry name" value="Isoprenoid_synthase_dom_sf"/>
</dbReference>
<dbReference type="PANTHER" id="PTHR43281">
    <property type="entry name" value="FARNESYL DIPHOSPHATE SYNTHASE"/>
    <property type="match status" value="1"/>
</dbReference>
<dbReference type="PROSITE" id="PS00444">
    <property type="entry name" value="POLYPRENYL_SYNTHASE_2"/>
    <property type="match status" value="1"/>
</dbReference>
<dbReference type="SUPFAM" id="SSF48576">
    <property type="entry name" value="Terpenoid synthases"/>
    <property type="match status" value="1"/>
</dbReference>
<gene>
    <name evidence="13" type="ORF">SAMN02745973_00322</name>
</gene>
<keyword evidence="5 12" id="KW-0808">Transferase</keyword>
<evidence type="ECO:0000256" key="11">
    <source>
        <dbReference type="ARBA" id="ARBA00049399"/>
    </source>
</evidence>
<accession>A0A1T4K3V2</accession>
<dbReference type="EMBL" id="FUWV01000001">
    <property type="protein sequence ID" value="SJZ37005.1"/>
    <property type="molecule type" value="Genomic_DNA"/>
</dbReference>
<dbReference type="CDD" id="cd00685">
    <property type="entry name" value="Trans_IPPS_HT"/>
    <property type="match status" value="1"/>
</dbReference>
<keyword evidence="8" id="KW-0414">Isoprene biosynthesis</keyword>